<dbReference type="OrthoDB" id="422723at2759"/>
<keyword evidence="4 10" id="KW-0812">Transmembrane</keyword>
<keyword evidence="6" id="KW-0406">Ion transport</keyword>
<evidence type="ECO:0000313" key="11">
    <source>
        <dbReference type="EMBL" id="KAF4673546.1"/>
    </source>
</evidence>
<dbReference type="GO" id="GO:0015743">
    <property type="term" value="P:malate transport"/>
    <property type="evidence" value="ECO:0007669"/>
    <property type="project" value="InterPro"/>
</dbReference>
<feature type="transmembrane region" description="Helical" evidence="10">
    <location>
        <begin position="159"/>
        <end position="186"/>
    </location>
</feature>
<evidence type="ECO:0000256" key="1">
    <source>
        <dbReference type="ARBA" id="ARBA00004141"/>
    </source>
</evidence>
<organism evidence="11 12">
    <name type="scientific">Perkinsus chesapeaki</name>
    <name type="common">Clam parasite</name>
    <name type="synonym">Perkinsus andrewsi</name>
    <dbReference type="NCBI Taxonomy" id="330153"/>
    <lineage>
        <taxon>Eukaryota</taxon>
        <taxon>Sar</taxon>
        <taxon>Alveolata</taxon>
        <taxon>Perkinsozoa</taxon>
        <taxon>Perkinsea</taxon>
        <taxon>Perkinsida</taxon>
        <taxon>Perkinsidae</taxon>
        <taxon>Perkinsus</taxon>
    </lineage>
</organism>
<feature type="transmembrane region" description="Helical" evidence="10">
    <location>
        <begin position="20"/>
        <end position="41"/>
    </location>
</feature>
<evidence type="ECO:0000256" key="4">
    <source>
        <dbReference type="ARBA" id="ARBA00022692"/>
    </source>
</evidence>
<comment type="subcellular location">
    <subcellularLocation>
        <location evidence="1">Membrane</location>
        <topology evidence="1">Multi-pass membrane protein</topology>
    </subcellularLocation>
</comment>
<keyword evidence="5 10" id="KW-1133">Transmembrane helix</keyword>
<evidence type="ECO:0000256" key="9">
    <source>
        <dbReference type="SAM" id="MobiDB-lite"/>
    </source>
</evidence>
<dbReference type="PANTHER" id="PTHR31086">
    <property type="entry name" value="ALUMINUM-ACTIVATED MALATE TRANSPORTER 10"/>
    <property type="match status" value="1"/>
</dbReference>
<evidence type="ECO:0008006" key="13">
    <source>
        <dbReference type="Google" id="ProtNLM"/>
    </source>
</evidence>
<feature type="compositionally biased region" description="Low complexity" evidence="9">
    <location>
        <begin position="826"/>
        <end position="835"/>
    </location>
</feature>
<sequence>MSRKPESFSAACRLPQYSQYRVKLAVYAGFVACICAVPQFLPTLQKLLLQHLYVVGLLYGVIAASLDAKTFMNMPWRLLLGVSTGASVGYAIVLLETAMGGGTYNHFLGVLIAFPFLLLSSLAQATSRNKFSQLFSYISCNLMMVSVVAFSATEPRKGLFSAIFAGSISFVVPLTLAGTLNILGLLPRTAPEPLPTFENSAAEYFKSNACYILDGEMHQRELDEQRKQLISSRKAALANVTDGDMRLCIFRMTSTLYGLRRAARYEPFSEAAVVHLWEPMQMELGRLVTKVTALLKHEVEVEDIPDLKEAARDALIKIKKISIDYTRAVADQKSVVISAREMARVEFAMLAIPRFAILVDRYFNLKEKHKTPKPSIWQYVPLSPPLRHPIDFIKKPVWPAGTSLHDKLVFPLRLAISVAVVAEATLAVGEVYPILLTEGLWVCLPVLTCLLPTVGWTIGKGLRRMLGVLLGGSLAILIVYINPLNIPAVEVELFVVASMGKFFTQDPRIGYLGFQTMASFSVVGVSNALDPTLDGEARLHLALLRMLFTLVGLCIAIFLSLLTFPSFCGRRLAIQTSEELLCASGAVSALVRGMVARSPDGSKSPEDRDLPTVVETGMSLLKEDNARLAEQPWFKEEAVYLGLVHASCTRCAVDAKCLGCAQDDITRLSRSAVVVSQVFWSCDKRMSSSTDRLLLDPIRPLLSDLAGQLDQSALALDRALRSKGGIKEAVNAAADTLESMLYLYATFDENRTKLLFSRTWAAEGEVTDSTHMIEVMSSGGGVGLHEAIHAINAFIEDWVTVVNALLGCQLSLPHAPIEESATSLASLDTTTGSDDGSVRRRAETCAY</sequence>
<evidence type="ECO:0000256" key="3">
    <source>
        <dbReference type="ARBA" id="ARBA00022448"/>
    </source>
</evidence>
<evidence type="ECO:0000256" key="5">
    <source>
        <dbReference type="ARBA" id="ARBA00022989"/>
    </source>
</evidence>
<feature type="transmembrane region" description="Helical" evidence="10">
    <location>
        <begin position="134"/>
        <end position="153"/>
    </location>
</feature>
<keyword evidence="7 10" id="KW-0472">Membrane</keyword>
<evidence type="ECO:0000256" key="7">
    <source>
        <dbReference type="ARBA" id="ARBA00023136"/>
    </source>
</evidence>
<name>A0A7J6MQ67_PERCH</name>
<evidence type="ECO:0000313" key="12">
    <source>
        <dbReference type="Proteomes" id="UP000591131"/>
    </source>
</evidence>
<dbReference type="GO" id="GO:0016020">
    <property type="term" value="C:membrane"/>
    <property type="evidence" value="ECO:0007669"/>
    <property type="project" value="UniProtKB-SubCell"/>
</dbReference>
<feature type="transmembrane region" description="Helical" evidence="10">
    <location>
        <begin position="439"/>
        <end position="459"/>
    </location>
</feature>
<feature type="region of interest" description="Disordered" evidence="9">
    <location>
        <begin position="826"/>
        <end position="847"/>
    </location>
</feature>
<dbReference type="AlphaFoldDB" id="A0A7J6MQ67"/>
<protein>
    <recommendedName>
        <fullName evidence="13">Aluminum-activated malate transporter 1</fullName>
    </recommendedName>
</protein>
<keyword evidence="8" id="KW-0407">Ion channel</keyword>
<proteinExistence type="inferred from homology"/>
<comment type="caution">
    <text evidence="11">The sequence shown here is derived from an EMBL/GenBank/DDBJ whole genome shotgun (WGS) entry which is preliminary data.</text>
</comment>
<comment type="similarity">
    <text evidence="2">Belongs to the aromatic acid exporter (TC 2.A.85) family.</text>
</comment>
<keyword evidence="12" id="KW-1185">Reference proteome</keyword>
<evidence type="ECO:0000256" key="2">
    <source>
        <dbReference type="ARBA" id="ARBA00007079"/>
    </source>
</evidence>
<keyword evidence="3" id="KW-0813">Transport</keyword>
<evidence type="ECO:0000256" key="8">
    <source>
        <dbReference type="ARBA" id="ARBA00023303"/>
    </source>
</evidence>
<feature type="transmembrane region" description="Helical" evidence="10">
    <location>
        <begin position="509"/>
        <end position="529"/>
    </location>
</feature>
<feature type="transmembrane region" description="Helical" evidence="10">
    <location>
        <begin position="104"/>
        <end position="122"/>
    </location>
</feature>
<dbReference type="EMBL" id="JAAPAO010000081">
    <property type="protein sequence ID" value="KAF4673546.1"/>
    <property type="molecule type" value="Genomic_DNA"/>
</dbReference>
<feature type="transmembrane region" description="Helical" evidence="10">
    <location>
        <begin position="414"/>
        <end position="433"/>
    </location>
</feature>
<dbReference type="Pfam" id="PF11744">
    <property type="entry name" value="ALMT"/>
    <property type="match status" value="1"/>
</dbReference>
<feature type="transmembrane region" description="Helical" evidence="10">
    <location>
        <begin position="466"/>
        <end position="489"/>
    </location>
</feature>
<dbReference type="InterPro" id="IPR020966">
    <property type="entry name" value="ALMT"/>
</dbReference>
<feature type="transmembrane region" description="Helical" evidence="10">
    <location>
        <begin position="47"/>
        <end position="66"/>
    </location>
</feature>
<evidence type="ECO:0000256" key="10">
    <source>
        <dbReference type="SAM" id="Phobius"/>
    </source>
</evidence>
<feature type="compositionally biased region" description="Basic and acidic residues" evidence="9">
    <location>
        <begin position="836"/>
        <end position="847"/>
    </location>
</feature>
<accession>A0A7J6MQ67</accession>
<feature type="transmembrane region" description="Helical" evidence="10">
    <location>
        <begin position="78"/>
        <end position="98"/>
    </location>
</feature>
<feature type="transmembrane region" description="Helical" evidence="10">
    <location>
        <begin position="541"/>
        <end position="564"/>
    </location>
</feature>
<reference evidence="11 12" key="1">
    <citation type="submission" date="2020-04" db="EMBL/GenBank/DDBJ databases">
        <title>Perkinsus chesapeaki whole genome sequence.</title>
        <authorList>
            <person name="Bogema D.R."/>
        </authorList>
    </citation>
    <scope>NUCLEOTIDE SEQUENCE [LARGE SCALE GENOMIC DNA]</scope>
    <source>
        <strain evidence="11">ATCC PRA-425</strain>
    </source>
</reference>
<dbReference type="Proteomes" id="UP000591131">
    <property type="component" value="Unassembled WGS sequence"/>
</dbReference>
<dbReference type="GO" id="GO:0034220">
    <property type="term" value="P:monoatomic ion transmembrane transport"/>
    <property type="evidence" value="ECO:0007669"/>
    <property type="project" value="UniProtKB-KW"/>
</dbReference>
<gene>
    <name evidence="11" type="ORF">FOL47_010454</name>
</gene>
<evidence type="ECO:0000256" key="6">
    <source>
        <dbReference type="ARBA" id="ARBA00023065"/>
    </source>
</evidence>